<dbReference type="GO" id="GO:0009626">
    <property type="term" value="P:plant-type hypersensitive response"/>
    <property type="evidence" value="ECO:0007669"/>
    <property type="project" value="UniProtKB-KW"/>
</dbReference>
<evidence type="ECO:0000256" key="2">
    <source>
        <dbReference type="ARBA" id="ARBA00004170"/>
    </source>
</evidence>
<feature type="domain" description="Superoxide dismutase copper/zinc binding" evidence="6">
    <location>
        <begin position="211"/>
        <end position="311"/>
    </location>
</feature>
<dbReference type="SUPFAM" id="SSF55008">
    <property type="entry name" value="HMA, heavy metal-associated domain"/>
    <property type="match status" value="1"/>
</dbReference>
<keyword evidence="3" id="KW-0186">Copper</keyword>
<comment type="subcellular location">
    <subcellularLocation>
        <location evidence="2">Membrane</location>
        <topology evidence="2">Peripheral membrane protein</topology>
    </subcellularLocation>
</comment>
<dbReference type="Pfam" id="PF00080">
    <property type="entry name" value="Sod_Cu"/>
    <property type="match status" value="1"/>
</dbReference>
<accession>A0A8X8YDQ3</accession>
<evidence type="ECO:0000313" key="8">
    <source>
        <dbReference type="Proteomes" id="UP000298416"/>
    </source>
</evidence>
<evidence type="ECO:0000256" key="1">
    <source>
        <dbReference type="ARBA" id="ARBA00001973"/>
    </source>
</evidence>
<protein>
    <recommendedName>
        <fullName evidence="5">Superoxide dismutase copper chaperone</fullName>
    </recommendedName>
</protein>
<dbReference type="Proteomes" id="UP000298416">
    <property type="component" value="Unassembled WGS sequence"/>
</dbReference>
<dbReference type="Gene3D" id="2.60.40.200">
    <property type="entry name" value="Superoxide dismutase, copper/zinc binding domain"/>
    <property type="match status" value="1"/>
</dbReference>
<keyword evidence="8" id="KW-1185">Reference proteome</keyword>
<dbReference type="CDD" id="cd00371">
    <property type="entry name" value="HMA"/>
    <property type="match status" value="1"/>
</dbReference>
<dbReference type="AlphaFoldDB" id="A0A8X8YDQ3"/>
<dbReference type="GO" id="GO:0005507">
    <property type="term" value="F:copper ion binding"/>
    <property type="evidence" value="ECO:0007669"/>
    <property type="project" value="InterPro"/>
</dbReference>
<dbReference type="Gene3D" id="3.30.70.100">
    <property type="match status" value="1"/>
</dbReference>
<name>A0A8X8YDQ3_SALSN</name>
<dbReference type="InterPro" id="IPR036423">
    <property type="entry name" value="SOD-like_Cu/Zn_dom_sf"/>
</dbReference>
<dbReference type="SUPFAM" id="SSF49329">
    <property type="entry name" value="Cu,Zn superoxide dismutase-like"/>
    <property type="match status" value="1"/>
</dbReference>
<dbReference type="InterPro" id="IPR001424">
    <property type="entry name" value="SOD_Cu_Zn_dom"/>
</dbReference>
<evidence type="ECO:0000256" key="4">
    <source>
        <dbReference type="ARBA" id="ARBA00025798"/>
    </source>
</evidence>
<dbReference type="InterPro" id="IPR036163">
    <property type="entry name" value="HMA_dom_sf"/>
</dbReference>
<dbReference type="GO" id="GO:0016020">
    <property type="term" value="C:membrane"/>
    <property type="evidence" value="ECO:0007669"/>
    <property type="project" value="UniProtKB-SubCell"/>
</dbReference>
<reference evidence="7" key="2">
    <citation type="submission" date="2020-08" db="EMBL/GenBank/DDBJ databases">
        <title>Plant Genome Project.</title>
        <authorList>
            <person name="Zhang R.-G."/>
        </authorList>
    </citation>
    <scope>NUCLEOTIDE SEQUENCE</scope>
    <source>
        <strain evidence="7">Huo1</strain>
        <tissue evidence="7">Leaf</tissue>
    </source>
</reference>
<comment type="caution">
    <text evidence="7">The sequence shown here is derived from an EMBL/GenBank/DDBJ whole genome shotgun (WGS) entry which is preliminary data.</text>
</comment>
<organism evidence="7">
    <name type="scientific">Salvia splendens</name>
    <name type="common">Scarlet sage</name>
    <dbReference type="NCBI Taxonomy" id="180675"/>
    <lineage>
        <taxon>Eukaryota</taxon>
        <taxon>Viridiplantae</taxon>
        <taxon>Streptophyta</taxon>
        <taxon>Embryophyta</taxon>
        <taxon>Tracheophyta</taxon>
        <taxon>Spermatophyta</taxon>
        <taxon>Magnoliopsida</taxon>
        <taxon>eudicotyledons</taxon>
        <taxon>Gunneridae</taxon>
        <taxon>Pentapetalae</taxon>
        <taxon>asterids</taxon>
        <taxon>lamiids</taxon>
        <taxon>Lamiales</taxon>
        <taxon>Lamiaceae</taxon>
        <taxon>Nepetoideae</taxon>
        <taxon>Mentheae</taxon>
        <taxon>Salviinae</taxon>
        <taxon>Salvia</taxon>
        <taxon>Salvia subgen. Calosphace</taxon>
        <taxon>core Calosphace</taxon>
    </lineage>
</organism>
<evidence type="ECO:0000259" key="6">
    <source>
        <dbReference type="Pfam" id="PF00080"/>
    </source>
</evidence>
<sequence>MASLSSVVATTTRTAIPAISSIASSPLSSTSFTRLFKIPSFGLLSLSAARKSGLFKAVANPSSVSVEMDSEQSTQNGAVLPELMTEFMVEMTCEGCVNSVKNKLETVDGEDLISNAAGIASYGSFILQFIDDFLLIARLVGVKKVDVDLTDQVVRVLGNSPVKILAEALEQTGRKARLIGQGLPDALRSAGSSGYFLVSAAVAEFKGPYIYGVVRIAQVNMELARIEANFSGLPPGKHGWSINQFGDLTKGAASTGKIYNPSKDEKEPLGDLGTLEVDEKGEAFYSGAKEKLRVADIIGRAIAVYGSEDKSDEGIAAAVVARSAGVGENYKKLCTCDGTTIWEATNADFVSSKV</sequence>
<proteinExistence type="inferred from homology"/>
<dbReference type="InterPro" id="IPR006121">
    <property type="entry name" value="HMA_dom"/>
</dbReference>
<dbReference type="FunFam" id="2.60.40.200:FF:000006">
    <property type="entry name" value="Copper chaperone for superoxide dismutase"/>
    <property type="match status" value="1"/>
</dbReference>
<gene>
    <name evidence="7" type="ORF">SASPL_112978</name>
</gene>
<comment type="similarity">
    <text evidence="4">In the C-terminal section; belongs to the Cu-Zn superoxide dismutase family.</text>
</comment>
<reference evidence="7" key="1">
    <citation type="submission" date="2018-01" db="EMBL/GenBank/DDBJ databases">
        <authorList>
            <person name="Mao J.F."/>
        </authorList>
    </citation>
    <scope>NUCLEOTIDE SEQUENCE</scope>
    <source>
        <strain evidence="7">Huo1</strain>
        <tissue evidence="7">Leaf</tissue>
    </source>
</reference>
<evidence type="ECO:0000256" key="5">
    <source>
        <dbReference type="ARBA" id="ARBA00032899"/>
    </source>
</evidence>
<evidence type="ECO:0000256" key="3">
    <source>
        <dbReference type="ARBA" id="ARBA00023008"/>
    </source>
</evidence>
<dbReference type="PANTHER" id="PTHR10003">
    <property type="entry name" value="SUPEROXIDE DISMUTASE CU-ZN -RELATED"/>
    <property type="match status" value="1"/>
</dbReference>
<dbReference type="InterPro" id="IPR024134">
    <property type="entry name" value="SOD_Cu/Zn_/chaperone"/>
</dbReference>
<dbReference type="EMBL" id="PNBA02000004">
    <property type="protein sequence ID" value="KAG6428722.1"/>
    <property type="molecule type" value="Genomic_DNA"/>
</dbReference>
<evidence type="ECO:0000313" key="7">
    <source>
        <dbReference type="EMBL" id="KAG6428722.1"/>
    </source>
</evidence>
<dbReference type="GO" id="GO:0006801">
    <property type="term" value="P:superoxide metabolic process"/>
    <property type="evidence" value="ECO:0007669"/>
    <property type="project" value="InterPro"/>
</dbReference>
<comment type="cofactor">
    <cofactor evidence="1">
        <name>Cu(2+)</name>
        <dbReference type="ChEBI" id="CHEBI:29036"/>
    </cofactor>
</comment>